<protein>
    <submittedName>
        <fullName evidence="1">Uncharacterized protein</fullName>
    </submittedName>
</protein>
<keyword evidence="2" id="KW-1185">Reference proteome</keyword>
<sequence>MFRQVVGRHHDMIHRLFASHMDYKKFTPEHINHKYWHCFGNGFELLLRKSFHFYKCKLHGHWQQTKKFVSSYTFPLMDLIVTSCRLEILTLPAADLKLMPSGASMCKDLVKEANRRSFLGGARRLSVSTEPLK</sequence>
<dbReference type="Proteomes" id="UP000275408">
    <property type="component" value="Unassembled WGS sequence"/>
</dbReference>
<comment type="caution">
    <text evidence="1">The sequence shown here is derived from an EMBL/GenBank/DDBJ whole genome shotgun (WGS) entry which is preliminary data.</text>
</comment>
<proteinExistence type="predicted"/>
<reference evidence="1 2" key="1">
    <citation type="journal article" date="2018" name="Sci. Rep.">
        <title>Comparative analysis of the Pocillopora damicornis genome highlights role of immune system in coral evolution.</title>
        <authorList>
            <person name="Cunning R."/>
            <person name="Bay R.A."/>
            <person name="Gillette P."/>
            <person name="Baker A.C."/>
            <person name="Traylor-Knowles N."/>
        </authorList>
    </citation>
    <scope>NUCLEOTIDE SEQUENCE [LARGE SCALE GENOMIC DNA]</scope>
    <source>
        <strain evidence="1">RSMAS</strain>
        <tissue evidence="1">Whole animal</tissue>
    </source>
</reference>
<evidence type="ECO:0000313" key="1">
    <source>
        <dbReference type="EMBL" id="RMX46577.1"/>
    </source>
</evidence>
<dbReference type="EMBL" id="RCHS01002662">
    <property type="protein sequence ID" value="RMX46577.1"/>
    <property type="molecule type" value="Genomic_DNA"/>
</dbReference>
<dbReference type="AlphaFoldDB" id="A0A3M6TYV5"/>
<accession>A0A3M6TYV5</accession>
<gene>
    <name evidence="1" type="ORF">pdam_00021577</name>
</gene>
<evidence type="ECO:0000313" key="2">
    <source>
        <dbReference type="Proteomes" id="UP000275408"/>
    </source>
</evidence>
<organism evidence="1 2">
    <name type="scientific">Pocillopora damicornis</name>
    <name type="common">Cauliflower coral</name>
    <name type="synonym">Millepora damicornis</name>
    <dbReference type="NCBI Taxonomy" id="46731"/>
    <lineage>
        <taxon>Eukaryota</taxon>
        <taxon>Metazoa</taxon>
        <taxon>Cnidaria</taxon>
        <taxon>Anthozoa</taxon>
        <taxon>Hexacorallia</taxon>
        <taxon>Scleractinia</taxon>
        <taxon>Astrocoeniina</taxon>
        <taxon>Pocilloporidae</taxon>
        <taxon>Pocillopora</taxon>
    </lineage>
</organism>
<name>A0A3M6TYV5_POCDA</name>